<evidence type="ECO:0000313" key="2">
    <source>
        <dbReference type="EMBL" id="CAK0911535.1"/>
    </source>
</evidence>
<comment type="caution">
    <text evidence="2">The sequence shown here is derived from an EMBL/GenBank/DDBJ whole genome shotgun (WGS) entry which is preliminary data.</text>
</comment>
<reference evidence="2" key="1">
    <citation type="submission" date="2023-10" db="EMBL/GenBank/DDBJ databases">
        <authorList>
            <person name="Chen Y."/>
            <person name="Shah S."/>
            <person name="Dougan E. K."/>
            <person name="Thang M."/>
            <person name="Chan C."/>
        </authorList>
    </citation>
    <scope>NUCLEOTIDE SEQUENCE [LARGE SCALE GENOMIC DNA]</scope>
</reference>
<feature type="compositionally biased region" description="Basic and acidic residues" evidence="1">
    <location>
        <begin position="412"/>
        <end position="431"/>
    </location>
</feature>
<proteinExistence type="predicted"/>
<keyword evidence="3" id="KW-1185">Reference proteome</keyword>
<evidence type="ECO:0008006" key="4">
    <source>
        <dbReference type="Google" id="ProtNLM"/>
    </source>
</evidence>
<organism evidence="2 3">
    <name type="scientific">Prorocentrum cordatum</name>
    <dbReference type="NCBI Taxonomy" id="2364126"/>
    <lineage>
        <taxon>Eukaryota</taxon>
        <taxon>Sar</taxon>
        <taxon>Alveolata</taxon>
        <taxon>Dinophyceae</taxon>
        <taxon>Prorocentrales</taxon>
        <taxon>Prorocentraceae</taxon>
        <taxon>Prorocentrum</taxon>
    </lineage>
</organism>
<accession>A0ABN9YFH3</accession>
<evidence type="ECO:0000256" key="1">
    <source>
        <dbReference type="SAM" id="MobiDB-lite"/>
    </source>
</evidence>
<feature type="compositionally biased region" description="Acidic residues" evidence="1">
    <location>
        <begin position="454"/>
        <end position="469"/>
    </location>
</feature>
<feature type="compositionally biased region" description="Basic and acidic residues" evidence="1">
    <location>
        <begin position="442"/>
        <end position="453"/>
    </location>
</feature>
<feature type="compositionally biased region" description="Basic residues" evidence="1">
    <location>
        <begin position="432"/>
        <end position="441"/>
    </location>
</feature>
<gene>
    <name evidence="2" type="ORF">PCOR1329_LOCUS85385</name>
</gene>
<sequence length="469" mass="50909">MTENGHVPSGMTAERLLKCGYEVPVINDFAYRDNGVWQLVSGRTLANVRRLPVISHLNYSGRCVEVSVRESASRGDSQATVSIIATGKAVPFSHEQVAHAGGEMPLQHDASLSAICACVGGVIARRTRVRESGSLRIHRGSIALQLGMITLDQTAFRARWERLSRCLVGITADTTPLARIGTTTAFLLAEMSSVADVGRPLWAESTRRGHCGLTSDASGKEVLAQVGQAEVHVTVASNGDDATARADPAAKGQRRAAVDADGIYRPSAALLESDEIGPRGTQLARLVFRRATCGLQCGDDAVITGLARGCRFAACEQVREGRQHGEHGTVAAAVFTPLRSVGANARNLARLALQRTSTEGTNADPSHYTQSFCEATGRVKQTLLGALMTQGPRLKRATGYDPLQAENMERWVSESTRRGLEERPMTSDLKLRRQPVRRKRYARWDLNWDKEPDGSDVESESSWDSLDEH</sequence>
<feature type="non-terminal residue" evidence="2">
    <location>
        <position position="469"/>
    </location>
</feature>
<name>A0ABN9YFH3_9DINO</name>
<dbReference type="Proteomes" id="UP001189429">
    <property type="component" value="Unassembled WGS sequence"/>
</dbReference>
<dbReference type="EMBL" id="CAUYUJ010022599">
    <property type="protein sequence ID" value="CAK0911535.1"/>
    <property type="molecule type" value="Genomic_DNA"/>
</dbReference>
<protein>
    <recommendedName>
        <fullName evidence="4">DNA-directed RNA polymerase</fullName>
    </recommendedName>
</protein>
<feature type="region of interest" description="Disordered" evidence="1">
    <location>
        <begin position="412"/>
        <end position="469"/>
    </location>
</feature>
<evidence type="ECO:0000313" key="3">
    <source>
        <dbReference type="Proteomes" id="UP001189429"/>
    </source>
</evidence>